<dbReference type="Pfam" id="PF00126">
    <property type="entry name" value="HTH_1"/>
    <property type="match status" value="1"/>
</dbReference>
<dbReference type="Gene3D" id="1.10.10.10">
    <property type="entry name" value="Winged helix-like DNA-binding domain superfamily/Winged helix DNA-binding domain"/>
    <property type="match status" value="1"/>
</dbReference>
<keyword evidence="7" id="KW-1185">Reference proteome</keyword>
<dbReference type="GO" id="GO:0043565">
    <property type="term" value="F:sequence-specific DNA binding"/>
    <property type="evidence" value="ECO:0007669"/>
    <property type="project" value="TreeGrafter"/>
</dbReference>
<name>A0A2C6DV00_9GAMM</name>
<protein>
    <submittedName>
        <fullName evidence="6">LysR family transcriptional regulator</fullName>
    </submittedName>
</protein>
<accession>A0A2C6DV00</accession>
<dbReference type="SUPFAM" id="SSF53850">
    <property type="entry name" value="Periplasmic binding protein-like II"/>
    <property type="match status" value="1"/>
</dbReference>
<dbReference type="SUPFAM" id="SSF46785">
    <property type="entry name" value="Winged helix' DNA-binding domain"/>
    <property type="match status" value="1"/>
</dbReference>
<dbReference type="InterPro" id="IPR000847">
    <property type="entry name" value="LysR_HTH_N"/>
</dbReference>
<dbReference type="Gene3D" id="3.40.190.10">
    <property type="entry name" value="Periplasmic binding protein-like II"/>
    <property type="match status" value="2"/>
</dbReference>
<reference evidence="7" key="1">
    <citation type="submission" date="2017-09" db="EMBL/GenBank/DDBJ databases">
        <title>FDA dAtabase for Regulatory Grade micrObial Sequences (FDA-ARGOS): Supporting development and validation of Infectious Disease Dx tests.</title>
        <authorList>
            <person name="Minogue T."/>
            <person name="Wolcott M."/>
            <person name="Wasieloski L."/>
            <person name="Aguilar W."/>
            <person name="Moore D."/>
            <person name="Tallon L."/>
            <person name="Sadzewicz L."/>
            <person name="Ott S."/>
            <person name="Zhao X."/>
            <person name="Nagaraj S."/>
            <person name="Vavikolanu K."/>
            <person name="Aluvathingal J."/>
            <person name="Nadendla S."/>
            <person name="Sichtig H."/>
        </authorList>
    </citation>
    <scope>NUCLEOTIDE SEQUENCE [LARGE SCALE GENOMIC DNA]</scope>
    <source>
        <strain evidence="7">FDAARGOS_387</strain>
    </source>
</reference>
<dbReference type="InterPro" id="IPR058163">
    <property type="entry name" value="LysR-type_TF_proteobact-type"/>
</dbReference>
<dbReference type="OrthoDB" id="9786526at2"/>
<sequence>MISRSEDLTILIAVADSGGFSAAAQQLNIQVAKVSRAVARVEEQLNTSIFNRTTRRVELTEEGRIFIEKAREGLEKLSEAEEWLKVRHQKPAGRLRIDSASPFVLHQLTPHIKAFTQLHPEIKLELSSSDGIINLLEKRTDVAIRIGKLEDSTLHARTLGQSKLHLVASPDYLKKQGEPQTVEQLLDCHLLGFIPPSVLNIWSVGMGVEITPWISVSSGEVLRQLCLAGNGIACLSNFMVQQDIEKGDLVTVMGEQMQSPHPRELVQAVYYRNTALSSRIKVFIDFIEQRIKL</sequence>
<dbReference type="InterPro" id="IPR036388">
    <property type="entry name" value="WH-like_DNA-bd_sf"/>
</dbReference>
<dbReference type="FunFam" id="1.10.10.10:FF:000001">
    <property type="entry name" value="LysR family transcriptional regulator"/>
    <property type="match status" value="1"/>
</dbReference>
<comment type="similarity">
    <text evidence="1">Belongs to the LysR transcriptional regulatory family.</text>
</comment>
<dbReference type="EMBL" id="PDDX01000001">
    <property type="protein sequence ID" value="PHI32661.1"/>
    <property type="molecule type" value="Genomic_DNA"/>
</dbReference>
<evidence type="ECO:0000259" key="5">
    <source>
        <dbReference type="PROSITE" id="PS50931"/>
    </source>
</evidence>
<evidence type="ECO:0000313" key="7">
    <source>
        <dbReference type="Proteomes" id="UP000224974"/>
    </source>
</evidence>
<dbReference type="PROSITE" id="PS50931">
    <property type="entry name" value="HTH_LYSR"/>
    <property type="match status" value="1"/>
</dbReference>
<dbReference type="GO" id="GO:0003700">
    <property type="term" value="F:DNA-binding transcription factor activity"/>
    <property type="evidence" value="ECO:0007669"/>
    <property type="project" value="InterPro"/>
</dbReference>
<keyword evidence="3" id="KW-0238">DNA-binding</keyword>
<proteinExistence type="inferred from homology"/>
<organism evidence="6 7">
    <name type="scientific">Budvicia aquatica</name>
    <dbReference type="NCBI Taxonomy" id="82979"/>
    <lineage>
        <taxon>Bacteria</taxon>
        <taxon>Pseudomonadati</taxon>
        <taxon>Pseudomonadota</taxon>
        <taxon>Gammaproteobacteria</taxon>
        <taxon>Enterobacterales</taxon>
        <taxon>Budviciaceae</taxon>
        <taxon>Budvicia</taxon>
    </lineage>
</organism>
<dbReference type="PANTHER" id="PTHR30537:SF20">
    <property type="entry name" value="TRANSCRIPTIONAL REGULATORY PROTEIN"/>
    <property type="match status" value="1"/>
</dbReference>
<dbReference type="AlphaFoldDB" id="A0A2C6DV00"/>
<feature type="domain" description="HTH lysR-type" evidence="5">
    <location>
        <begin position="1"/>
        <end position="60"/>
    </location>
</feature>
<keyword evidence="2" id="KW-0805">Transcription regulation</keyword>
<keyword evidence="4" id="KW-0804">Transcription</keyword>
<dbReference type="InterPro" id="IPR005119">
    <property type="entry name" value="LysR_subst-bd"/>
</dbReference>
<dbReference type="STRING" id="1111728.GCA_000427805_01822"/>
<evidence type="ECO:0000256" key="2">
    <source>
        <dbReference type="ARBA" id="ARBA00023015"/>
    </source>
</evidence>
<evidence type="ECO:0000256" key="3">
    <source>
        <dbReference type="ARBA" id="ARBA00023125"/>
    </source>
</evidence>
<dbReference type="Pfam" id="PF03466">
    <property type="entry name" value="LysR_substrate"/>
    <property type="match status" value="1"/>
</dbReference>
<comment type="caution">
    <text evidence="6">The sequence shown here is derived from an EMBL/GenBank/DDBJ whole genome shotgun (WGS) entry which is preliminary data.</text>
</comment>
<evidence type="ECO:0000256" key="4">
    <source>
        <dbReference type="ARBA" id="ARBA00023163"/>
    </source>
</evidence>
<dbReference type="Proteomes" id="UP000224974">
    <property type="component" value="Unassembled WGS sequence"/>
</dbReference>
<evidence type="ECO:0000256" key="1">
    <source>
        <dbReference type="ARBA" id="ARBA00009437"/>
    </source>
</evidence>
<dbReference type="GO" id="GO:0006351">
    <property type="term" value="P:DNA-templated transcription"/>
    <property type="evidence" value="ECO:0007669"/>
    <property type="project" value="TreeGrafter"/>
</dbReference>
<gene>
    <name evidence="6" type="ORF">CRN84_11215</name>
</gene>
<evidence type="ECO:0000313" key="6">
    <source>
        <dbReference type="EMBL" id="PHI32661.1"/>
    </source>
</evidence>
<dbReference type="InterPro" id="IPR036390">
    <property type="entry name" value="WH_DNA-bd_sf"/>
</dbReference>
<dbReference type="PANTHER" id="PTHR30537">
    <property type="entry name" value="HTH-TYPE TRANSCRIPTIONAL REGULATOR"/>
    <property type="match status" value="1"/>
</dbReference>